<comment type="caution">
    <text evidence="2">The sequence shown here is derived from an EMBL/GenBank/DDBJ whole genome shotgun (WGS) entry which is preliminary data.</text>
</comment>
<gene>
    <name evidence="2" type="ORF">PENTCL1PPCAC_29319</name>
</gene>
<protein>
    <recommendedName>
        <fullName evidence="4">MARVEL domain-containing protein</fullName>
    </recommendedName>
</protein>
<evidence type="ECO:0000313" key="3">
    <source>
        <dbReference type="Proteomes" id="UP001432027"/>
    </source>
</evidence>
<evidence type="ECO:0000256" key="1">
    <source>
        <dbReference type="SAM" id="Phobius"/>
    </source>
</evidence>
<dbReference type="EMBL" id="BTSX01000006">
    <property type="protein sequence ID" value="GMT07145.1"/>
    <property type="molecule type" value="Genomic_DNA"/>
</dbReference>
<feature type="transmembrane region" description="Helical" evidence="1">
    <location>
        <begin position="76"/>
        <end position="103"/>
    </location>
</feature>
<reference evidence="2" key="1">
    <citation type="submission" date="2023-10" db="EMBL/GenBank/DDBJ databases">
        <title>Genome assembly of Pristionchus species.</title>
        <authorList>
            <person name="Yoshida K."/>
            <person name="Sommer R.J."/>
        </authorList>
    </citation>
    <scope>NUCLEOTIDE SEQUENCE</scope>
    <source>
        <strain evidence="2">RS0144</strain>
    </source>
</reference>
<name>A0AAV5UJC6_9BILA</name>
<feature type="transmembrane region" description="Helical" evidence="1">
    <location>
        <begin position="49"/>
        <end position="70"/>
    </location>
</feature>
<feature type="transmembrane region" description="Helical" evidence="1">
    <location>
        <begin position="115"/>
        <end position="134"/>
    </location>
</feature>
<sequence length="150" mass="16767">MGRTAITRGSLYNGSIMVAFIHLIFSVFSVLVGLYILKDFSIKEIESCLFLLFTAVGIVSAICAICGLYARSSVLSLVALILVFLEAIGFIVLFGLYFFNLFAKSKAIMVGDQNFLMSINALQIFLSLYFTFAYSRSFRYLYPTQEHSQA</sequence>
<feature type="transmembrane region" description="Helical" evidence="1">
    <location>
        <begin position="16"/>
        <end position="37"/>
    </location>
</feature>
<dbReference type="Proteomes" id="UP001432027">
    <property type="component" value="Unassembled WGS sequence"/>
</dbReference>
<evidence type="ECO:0000313" key="2">
    <source>
        <dbReference type="EMBL" id="GMT07145.1"/>
    </source>
</evidence>
<accession>A0AAV5UJC6</accession>
<proteinExistence type="predicted"/>
<dbReference type="AlphaFoldDB" id="A0AAV5UJC6"/>
<keyword evidence="1" id="KW-0472">Membrane</keyword>
<organism evidence="2 3">
    <name type="scientific">Pristionchus entomophagus</name>
    <dbReference type="NCBI Taxonomy" id="358040"/>
    <lineage>
        <taxon>Eukaryota</taxon>
        <taxon>Metazoa</taxon>
        <taxon>Ecdysozoa</taxon>
        <taxon>Nematoda</taxon>
        <taxon>Chromadorea</taxon>
        <taxon>Rhabditida</taxon>
        <taxon>Rhabditina</taxon>
        <taxon>Diplogasteromorpha</taxon>
        <taxon>Diplogasteroidea</taxon>
        <taxon>Neodiplogasteridae</taxon>
        <taxon>Pristionchus</taxon>
    </lineage>
</organism>
<evidence type="ECO:0008006" key="4">
    <source>
        <dbReference type="Google" id="ProtNLM"/>
    </source>
</evidence>
<keyword evidence="1" id="KW-1133">Transmembrane helix</keyword>
<keyword evidence="3" id="KW-1185">Reference proteome</keyword>
<keyword evidence="1" id="KW-0812">Transmembrane</keyword>